<dbReference type="PANTHER" id="PTHR33510:SF5">
    <property type="entry name" value="PROTEIN TIC 20-II, CHLOROPLASTIC"/>
    <property type="match status" value="1"/>
</dbReference>
<keyword evidence="7" id="KW-0150">Chloroplast</keyword>
<sequence>MFDPVIPLLNFYKSLPNVGLFVYLTLYLGIIRYTNFSRFLRFNSLQVMLMDFMFVVPELIRKLLVSADTMEEIGFKFALLKISHDVTFMLTVAAFVYAFYKGSASYMNSHCCAGDILVAASYGIQIAAATTLFFMARNHLSLRTEPMEETSLDEEPIRTRVVLHSDSTIITRIRVSLAGKFHDLSGCGWSWEMYLGKTNGPID</sequence>
<name>A0A4Y7JPF2_PAPSO</name>
<feature type="transmembrane region" description="Helical" evidence="7">
    <location>
        <begin position="12"/>
        <end position="30"/>
    </location>
</feature>
<evidence type="ECO:0000256" key="6">
    <source>
        <dbReference type="ARBA" id="ARBA00023136"/>
    </source>
</evidence>
<accession>A0A4Y7JPF2</accession>
<keyword evidence="5 7" id="KW-1133">Transmembrane helix</keyword>
<dbReference type="AlphaFoldDB" id="A0A4Y7JPF2"/>
<keyword evidence="4" id="KW-1001">Plastid inner membrane</keyword>
<dbReference type="GO" id="GO:0009706">
    <property type="term" value="C:chloroplast inner membrane"/>
    <property type="evidence" value="ECO:0007669"/>
    <property type="project" value="UniProtKB-SubCell"/>
</dbReference>
<evidence type="ECO:0000256" key="2">
    <source>
        <dbReference type="ARBA" id="ARBA00009596"/>
    </source>
</evidence>
<dbReference type="STRING" id="3469.A0A4Y7JPF2"/>
<dbReference type="InterPro" id="IPR005691">
    <property type="entry name" value="Tic20"/>
</dbReference>
<reference evidence="8 9" key="1">
    <citation type="journal article" date="2018" name="Science">
        <title>The opium poppy genome and morphinan production.</title>
        <authorList>
            <person name="Guo L."/>
            <person name="Winzer T."/>
            <person name="Yang X."/>
            <person name="Li Y."/>
            <person name="Ning Z."/>
            <person name="He Z."/>
            <person name="Teodor R."/>
            <person name="Lu Y."/>
            <person name="Bowser T.A."/>
            <person name="Graham I.A."/>
            <person name="Ye K."/>
        </authorList>
    </citation>
    <scope>NUCLEOTIDE SEQUENCE [LARGE SCALE GENOMIC DNA]</scope>
    <source>
        <strain evidence="9">cv. HN1</strain>
        <tissue evidence="8">Leaves</tissue>
    </source>
</reference>
<comment type="similarity">
    <text evidence="2 7">Belongs to the Tic20 family.</text>
</comment>
<evidence type="ECO:0000256" key="7">
    <source>
        <dbReference type="RuleBase" id="RU367003"/>
    </source>
</evidence>
<keyword evidence="3 7" id="KW-0812">Transmembrane</keyword>
<keyword evidence="9" id="KW-1185">Reference proteome</keyword>
<feature type="transmembrane region" description="Helical" evidence="7">
    <location>
        <begin position="80"/>
        <end position="100"/>
    </location>
</feature>
<evidence type="ECO:0000256" key="3">
    <source>
        <dbReference type="ARBA" id="ARBA00022692"/>
    </source>
</evidence>
<dbReference type="Gramene" id="RZC62974">
    <property type="protein sequence ID" value="RZC62974"/>
    <property type="gene ID" value="C5167_024732"/>
</dbReference>
<dbReference type="Pfam" id="PF16166">
    <property type="entry name" value="TIC20"/>
    <property type="match status" value="1"/>
</dbReference>
<dbReference type="EMBL" id="CM010719">
    <property type="protein sequence ID" value="RZC62974.1"/>
    <property type="molecule type" value="Genomic_DNA"/>
</dbReference>
<proteinExistence type="inferred from homology"/>
<evidence type="ECO:0000256" key="4">
    <source>
        <dbReference type="ARBA" id="ARBA00022780"/>
    </source>
</evidence>
<organism evidence="8 9">
    <name type="scientific">Papaver somniferum</name>
    <name type="common">Opium poppy</name>
    <dbReference type="NCBI Taxonomy" id="3469"/>
    <lineage>
        <taxon>Eukaryota</taxon>
        <taxon>Viridiplantae</taxon>
        <taxon>Streptophyta</taxon>
        <taxon>Embryophyta</taxon>
        <taxon>Tracheophyta</taxon>
        <taxon>Spermatophyta</taxon>
        <taxon>Magnoliopsida</taxon>
        <taxon>Ranunculales</taxon>
        <taxon>Papaveraceae</taxon>
        <taxon>Papaveroideae</taxon>
        <taxon>Papaver</taxon>
    </lineage>
</organism>
<comment type="subcellular location">
    <subcellularLocation>
        <location evidence="1">Plastid</location>
        <location evidence="1">Chloroplast inner membrane</location>
        <topology evidence="1">Multi-pass membrane protein</topology>
    </subcellularLocation>
    <subcellularLocation>
        <location evidence="7">Plastid</location>
        <location evidence="7">Chloroplast membrane</location>
        <topology evidence="7">Multi-pass membrane protein</topology>
    </subcellularLocation>
</comment>
<evidence type="ECO:0000313" key="8">
    <source>
        <dbReference type="EMBL" id="RZC62974.1"/>
    </source>
</evidence>
<dbReference type="Proteomes" id="UP000316621">
    <property type="component" value="Chromosome 5"/>
</dbReference>
<comment type="caution">
    <text evidence="7">Lacks conserved residue(s) required for the propagation of feature annotation.</text>
</comment>
<dbReference type="PANTHER" id="PTHR33510">
    <property type="entry name" value="PROTEIN TIC 20-II, CHLOROPLASTIC"/>
    <property type="match status" value="1"/>
</dbReference>
<evidence type="ECO:0000313" key="9">
    <source>
        <dbReference type="Proteomes" id="UP000316621"/>
    </source>
</evidence>
<protein>
    <recommendedName>
        <fullName evidence="7">Protein TIC 20</fullName>
    </recommendedName>
</protein>
<gene>
    <name evidence="8" type="ORF">C5167_024732</name>
</gene>
<comment type="function">
    <text evidence="7">Involved in protein precursor import into chloroplasts.</text>
</comment>
<feature type="transmembrane region" description="Helical" evidence="7">
    <location>
        <begin position="112"/>
        <end position="136"/>
    </location>
</feature>
<keyword evidence="6 7" id="KW-0472">Membrane</keyword>
<keyword evidence="7" id="KW-0934">Plastid</keyword>
<evidence type="ECO:0000256" key="5">
    <source>
        <dbReference type="ARBA" id="ARBA00022989"/>
    </source>
</evidence>
<evidence type="ECO:0000256" key="1">
    <source>
        <dbReference type="ARBA" id="ARBA00004478"/>
    </source>
</evidence>